<dbReference type="GO" id="GO:0004357">
    <property type="term" value="F:glutamate-cysteine ligase activity"/>
    <property type="evidence" value="ECO:0007669"/>
    <property type="project" value="UniProtKB-UniRule"/>
</dbReference>
<dbReference type="Pfam" id="PF03074">
    <property type="entry name" value="GCS"/>
    <property type="match status" value="2"/>
</dbReference>
<dbReference type="EC" id="6.3.2.2" evidence="3 10"/>
<evidence type="ECO:0000313" key="12">
    <source>
        <dbReference type="Proteomes" id="UP000663865"/>
    </source>
</evidence>
<reference evidence="11" key="1">
    <citation type="submission" date="2021-02" db="EMBL/GenBank/DDBJ databases">
        <authorList>
            <person name="Nowell W R."/>
        </authorList>
    </citation>
    <scope>NUCLEOTIDE SEQUENCE</scope>
</reference>
<dbReference type="InterPro" id="IPR004308">
    <property type="entry name" value="GCS"/>
</dbReference>
<keyword evidence="6 10" id="KW-0547">Nucleotide-binding</keyword>
<proteinExistence type="inferred from homology"/>
<comment type="pathway">
    <text evidence="1 10">Sulfur metabolism; glutathione biosynthesis; glutathione from L-cysteine and L-glutamate: step 1/2.</text>
</comment>
<evidence type="ECO:0000313" key="11">
    <source>
        <dbReference type="EMBL" id="CAF3763615.1"/>
    </source>
</evidence>
<comment type="similarity">
    <text evidence="2 10">Belongs to the glutamate--cysteine ligase type 3 family.</text>
</comment>
<evidence type="ECO:0000256" key="10">
    <source>
        <dbReference type="RuleBase" id="RU367135"/>
    </source>
</evidence>
<dbReference type="PANTHER" id="PTHR11164">
    <property type="entry name" value="GLUTAMATE CYSTEINE LIGASE"/>
    <property type="match status" value="1"/>
</dbReference>
<dbReference type="Gene3D" id="1.10.8.960">
    <property type="match status" value="1"/>
</dbReference>
<accession>A0A818Z4I8</accession>
<gene>
    <name evidence="11" type="ORF">KIK155_LOCUS30409</name>
</gene>
<sequence>NINSTNWQSMRFKPPPSNSDIGWRVEFRPTELQMTDFENAALVTFIVLLTRAIMTYNLNLLIPISNVDENMQSAQHRDAVLHQRFHFRKCLSTMKTPDTPCMASVQQSAFQENECEHLDADTRCTINQYLNLISKRAAGTLMTNAAWMRYFVTNHPAYKHDSVVNDEITYDLLWKMKRISIDEEECPKVLPRMSSKTTLDISAAVEKEN</sequence>
<evidence type="ECO:0000256" key="6">
    <source>
        <dbReference type="ARBA" id="ARBA00022741"/>
    </source>
</evidence>
<dbReference type="FunFam" id="1.10.8.960:FF:000001">
    <property type="entry name" value="Glutamate--cysteine ligase catalytic subunit"/>
    <property type="match status" value="1"/>
</dbReference>
<keyword evidence="7 10" id="KW-0067">ATP-binding</keyword>
<dbReference type="AlphaFoldDB" id="A0A818Z4I8"/>
<dbReference type="EMBL" id="CAJNYV010005596">
    <property type="protein sequence ID" value="CAF3763615.1"/>
    <property type="molecule type" value="Genomic_DNA"/>
</dbReference>
<dbReference type="PANTHER" id="PTHR11164:SF0">
    <property type="entry name" value="GLUTAMATE--CYSTEINE LIGASE CATALYTIC SUBUNIT"/>
    <property type="match status" value="1"/>
</dbReference>
<dbReference type="GO" id="GO:0017109">
    <property type="term" value="C:glutamate-cysteine ligase complex"/>
    <property type="evidence" value="ECO:0007669"/>
    <property type="project" value="TreeGrafter"/>
</dbReference>
<dbReference type="Proteomes" id="UP000663865">
    <property type="component" value="Unassembled WGS sequence"/>
</dbReference>
<dbReference type="GO" id="GO:0006750">
    <property type="term" value="P:glutathione biosynthetic process"/>
    <property type="evidence" value="ECO:0007669"/>
    <property type="project" value="UniProtKB-UniRule"/>
</dbReference>
<organism evidence="11 12">
    <name type="scientific">Rotaria socialis</name>
    <dbReference type="NCBI Taxonomy" id="392032"/>
    <lineage>
        <taxon>Eukaryota</taxon>
        <taxon>Metazoa</taxon>
        <taxon>Spiralia</taxon>
        <taxon>Gnathifera</taxon>
        <taxon>Rotifera</taxon>
        <taxon>Eurotatoria</taxon>
        <taxon>Bdelloidea</taxon>
        <taxon>Philodinida</taxon>
        <taxon>Philodinidae</taxon>
        <taxon>Rotaria</taxon>
    </lineage>
</organism>
<evidence type="ECO:0000256" key="9">
    <source>
        <dbReference type="ARBA" id="ARBA00032122"/>
    </source>
</evidence>
<dbReference type="GO" id="GO:0005524">
    <property type="term" value="F:ATP binding"/>
    <property type="evidence" value="ECO:0007669"/>
    <property type="project" value="UniProtKB-UniRule"/>
</dbReference>
<dbReference type="SUPFAM" id="SSF55931">
    <property type="entry name" value="Glutamine synthetase/guanido kinase"/>
    <property type="match status" value="1"/>
</dbReference>
<keyword evidence="4 10" id="KW-0436">Ligase</keyword>
<comment type="caution">
    <text evidence="11">The sequence shown here is derived from an EMBL/GenBank/DDBJ whole genome shotgun (WGS) entry which is preliminary data.</text>
</comment>
<feature type="non-terminal residue" evidence="11">
    <location>
        <position position="209"/>
    </location>
</feature>
<evidence type="ECO:0000256" key="2">
    <source>
        <dbReference type="ARBA" id="ARBA00008100"/>
    </source>
</evidence>
<evidence type="ECO:0000256" key="5">
    <source>
        <dbReference type="ARBA" id="ARBA00022684"/>
    </source>
</evidence>
<evidence type="ECO:0000256" key="7">
    <source>
        <dbReference type="ARBA" id="ARBA00022840"/>
    </source>
</evidence>
<evidence type="ECO:0000256" key="3">
    <source>
        <dbReference type="ARBA" id="ARBA00012220"/>
    </source>
</evidence>
<keyword evidence="5 10" id="KW-0317">Glutathione biosynthesis</keyword>
<evidence type="ECO:0000256" key="4">
    <source>
        <dbReference type="ARBA" id="ARBA00022598"/>
    </source>
</evidence>
<comment type="catalytic activity">
    <reaction evidence="10">
        <text>L-cysteine + L-glutamate + ATP = gamma-L-glutamyl-L-cysteine + ADP + phosphate + H(+)</text>
        <dbReference type="Rhea" id="RHEA:13285"/>
        <dbReference type="ChEBI" id="CHEBI:15378"/>
        <dbReference type="ChEBI" id="CHEBI:29985"/>
        <dbReference type="ChEBI" id="CHEBI:30616"/>
        <dbReference type="ChEBI" id="CHEBI:35235"/>
        <dbReference type="ChEBI" id="CHEBI:43474"/>
        <dbReference type="ChEBI" id="CHEBI:58173"/>
        <dbReference type="ChEBI" id="CHEBI:456216"/>
        <dbReference type="EC" id="6.3.2.2"/>
    </reaction>
</comment>
<dbReference type="InterPro" id="IPR014746">
    <property type="entry name" value="Gln_synth/guanido_kin_cat_dom"/>
</dbReference>
<dbReference type="Gene3D" id="3.30.590.50">
    <property type="match status" value="1"/>
</dbReference>
<protein>
    <recommendedName>
        <fullName evidence="3 10">Glutamate--cysteine ligase</fullName>
        <ecNumber evidence="3 10">6.3.2.2</ecNumber>
    </recommendedName>
    <alternativeName>
        <fullName evidence="9 10">Gamma-ECS</fullName>
    </alternativeName>
    <alternativeName>
        <fullName evidence="8 10">Gamma-glutamylcysteine synthetase</fullName>
    </alternativeName>
</protein>
<evidence type="ECO:0000256" key="8">
    <source>
        <dbReference type="ARBA" id="ARBA00030585"/>
    </source>
</evidence>
<feature type="non-terminal residue" evidence="11">
    <location>
        <position position="1"/>
    </location>
</feature>
<evidence type="ECO:0000256" key="1">
    <source>
        <dbReference type="ARBA" id="ARBA00005006"/>
    </source>
</evidence>
<name>A0A818Z4I8_9BILA</name>
<dbReference type="UniPathway" id="UPA00142">
    <property type="reaction ID" value="UER00209"/>
</dbReference>